<evidence type="ECO:0000313" key="17">
    <source>
        <dbReference type="EMBL" id="KAK7604397.1"/>
    </source>
</evidence>
<feature type="transmembrane region" description="Helical" evidence="15">
    <location>
        <begin position="1039"/>
        <end position="1060"/>
    </location>
</feature>
<evidence type="ECO:0000256" key="5">
    <source>
        <dbReference type="ARBA" id="ARBA00022737"/>
    </source>
</evidence>
<dbReference type="PANTHER" id="PTHR24406">
    <property type="entry name" value="TRANSCRIPTIONAL REPRESSOR CTCFL-RELATED"/>
    <property type="match status" value="1"/>
</dbReference>
<evidence type="ECO:0000259" key="16">
    <source>
        <dbReference type="PROSITE" id="PS50157"/>
    </source>
</evidence>
<reference evidence="17 18" key="1">
    <citation type="submission" date="2024-03" db="EMBL/GenBank/DDBJ databases">
        <title>Adaptation during the transition from Ophiocordyceps entomopathogen to insect associate is accompanied by gene loss and intensified selection.</title>
        <authorList>
            <person name="Ward C.M."/>
            <person name="Onetto C.A."/>
            <person name="Borneman A.R."/>
        </authorList>
    </citation>
    <scope>NUCLEOTIDE SEQUENCE [LARGE SCALE GENOMIC DNA]</scope>
    <source>
        <strain evidence="17">AWRI1</strain>
        <tissue evidence="17">Single Adult Female</tissue>
    </source>
</reference>
<dbReference type="Pfam" id="PF13912">
    <property type="entry name" value="zf-C2H2_6"/>
    <property type="match status" value="2"/>
</dbReference>
<keyword evidence="3 15" id="KW-0812">Transmembrane</keyword>
<feature type="domain" description="C2H2-type" evidence="16">
    <location>
        <begin position="532"/>
        <end position="559"/>
    </location>
</feature>
<proteinExistence type="predicted"/>
<evidence type="ECO:0000256" key="13">
    <source>
        <dbReference type="ARBA" id="ARBA00023242"/>
    </source>
</evidence>
<feature type="domain" description="C2H2-type" evidence="16">
    <location>
        <begin position="646"/>
        <end position="669"/>
    </location>
</feature>
<feature type="domain" description="C2H2-type" evidence="16">
    <location>
        <begin position="679"/>
        <end position="707"/>
    </location>
</feature>
<dbReference type="GO" id="GO:0005634">
    <property type="term" value="C:nucleus"/>
    <property type="evidence" value="ECO:0007669"/>
    <property type="project" value="UniProtKB-SubCell"/>
</dbReference>
<evidence type="ECO:0000256" key="7">
    <source>
        <dbReference type="ARBA" id="ARBA00022833"/>
    </source>
</evidence>
<keyword evidence="7" id="KW-0862">Zinc</keyword>
<feature type="domain" description="C2H2-type" evidence="16">
    <location>
        <begin position="892"/>
        <end position="919"/>
    </location>
</feature>
<keyword evidence="12" id="KW-0804">Transcription</keyword>
<dbReference type="GO" id="GO:0008270">
    <property type="term" value="F:zinc ion binding"/>
    <property type="evidence" value="ECO:0007669"/>
    <property type="project" value="UniProtKB-KW"/>
</dbReference>
<feature type="domain" description="C2H2-type" evidence="16">
    <location>
        <begin position="836"/>
        <end position="863"/>
    </location>
</feature>
<feature type="domain" description="C2H2-type" evidence="16">
    <location>
        <begin position="808"/>
        <end position="835"/>
    </location>
</feature>
<evidence type="ECO:0000256" key="3">
    <source>
        <dbReference type="ARBA" id="ARBA00022692"/>
    </source>
</evidence>
<evidence type="ECO:0000256" key="14">
    <source>
        <dbReference type="PROSITE-ProRule" id="PRU00042"/>
    </source>
</evidence>
<feature type="domain" description="C2H2-type" evidence="16">
    <location>
        <begin position="505"/>
        <end position="532"/>
    </location>
</feature>
<dbReference type="SUPFAM" id="SSF57667">
    <property type="entry name" value="beta-beta-alpha zinc fingers"/>
    <property type="match status" value="9"/>
</dbReference>
<evidence type="ECO:0000256" key="8">
    <source>
        <dbReference type="ARBA" id="ARBA00022989"/>
    </source>
</evidence>
<evidence type="ECO:0000256" key="2">
    <source>
        <dbReference type="ARBA" id="ARBA00004141"/>
    </source>
</evidence>
<dbReference type="InterPro" id="IPR019184">
    <property type="entry name" value="Uncharacterised_TM-17"/>
</dbReference>
<dbReference type="FunFam" id="3.30.160.60:FF:000965">
    <property type="entry name" value="Neurotrophin receptor-interacting factor homolog"/>
    <property type="match status" value="1"/>
</dbReference>
<feature type="domain" description="C2H2-type" evidence="16">
    <location>
        <begin position="477"/>
        <end position="504"/>
    </location>
</feature>
<dbReference type="Proteomes" id="UP001367676">
    <property type="component" value="Unassembled WGS sequence"/>
</dbReference>
<dbReference type="GO" id="GO:0003677">
    <property type="term" value="F:DNA binding"/>
    <property type="evidence" value="ECO:0007669"/>
    <property type="project" value="UniProtKB-KW"/>
</dbReference>
<dbReference type="Pfam" id="PF00096">
    <property type="entry name" value="zf-C2H2"/>
    <property type="match status" value="7"/>
</dbReference>
<feature type="domain" description="C2H2-type" evidence="16">
    <location>
        <begin position="773"/>
        <end position="797"/>
    </location>
</feature>
<feature type="domain" description="C2H2-type" evidence="16">
    <location>
        <begin position="449"/>
        <end position="476"/>
    </location>
</feature>
<keyword evidence="11 15" id="KW-0472">Membrane</keyword>
<dbReference type="AlphaFoldDB" id="A0AAN9YAX6"/>
<sequence length="1157" mass="133185">MENGVLKTYTFLYSEDFSCEEKNYGNVVETIDNFKGLLLKICSSLPTPRKDIIGQETFNLLDSGTLSGCIPGSDDSAYASHCSYNLYSANEIDDPLEQNIRFMSNTAASMGGNLSTDITTDCANNLEPRMDFVSSELASNHDPLKQDSRNIDFGDCENFGSILKSDERIQHSLPPPLNTPQNEMILSHKTEAISYTKNTLKIDSFESNIEALDSIKYSNCNDSLYNTLKDAISGDFLQSMKFAPPTDDQTNKNGPYDEPVPYSQCEPTLQQIDLDILNNSNERINHALDGIFDDQFTENDALLESECWNVDINLPSAEPLPSVSNLPSSIGLHSSNYELSSCTTENLKDKTEHSSMSNNLMNGFDPGSSSNLGNSIAHNLNNSLKLSDSISSGLNPTIPTGLALHEKDYEDDITPEKYYCEHCGFICSSKMKLKIHLKRQHNMYINTVNQCDHCGKTFRRRPTLVAHTRIHLDIKPYKCQYCWKTFTQKITHDSHIQRHIGMYKFACLICQKRFPTQAKLNFHTKSHENPQWRCDVCSKMFTTKQYLRAHEKSHNKPITFFRMYLITYARRFQTPKKCIACIECNMLFEKNTDLLLHVRDAHPDFTFTCCYGGCTRSYSTHKKLQDHIYKKHTLNKSADKKINLKFQCNICQMVFAEKDSYHRHNLLTHRDKIVSENIFSCMQCDKQFTTKPALNEHLEKLHSSDSIKEVNHTCPLCGSQFYHESALNEHMNIHSDFGTFVCQVCQLVFNEKSQYLIHLRGHDEKKLTESKKFKCEMCSNCFENRMELRQHELDVHSIVPNLEELKPFACLYCDKRFTTRGKCNLHMETHSDDRKYKCLKCSKQFFRHDLLKEHMNTHAGYRGHVCDVCGIGFSQKSSLKIHAAMHERKDKFSCSQCGKIFQSKQALSYHTKVHEGNFAYACDICGKQFVRKCHYDSHMLCHSEERRFKCPKCDMTYKLNKHLRDHMRKSHQNETDFSALINSIHADDEMISQKRSEIIRNLELQMALYFNAVFYPFWLVMIVFMLYHKYSTLHDLYQILTTIVTIILIPTEGFRLYLGFVGNLLEKIPELAGFWMLSLMLQFPLQLFLMLSKGTSSAAAEKSVQFVMCIMLIVELIFGFIALKQISEHRANNFHLFQLRSTATPLEASGSRNSKNE</sequence>
<keyword evidence="9" id="KW-0805">Transcription regulation</keyword>
<feature type="transmembrane region" description="Helical" evidence="15">
    <location>
        <begin position="1006"/>
        <end position="1027"/>
    </location>
</feature>
<feature type="domain" description="C2H2-type" evidence="16">
    <location>
        <begin position="864"/>
        <end position="891"/>
    </location>
</feature>
<feature type="domain" description="C2H2-type" evidence="16">
    <location>
        <begin position="579"/>
        <end position="602"/>
    </location>
</feature>
<evidence type="ECO:0000256" key="12">
    <source>
        <dbReference type="ARBA" id="ARBA00023163"/>
    </source>
</evidence>
<keyword evidence="13" id="KW-0539">Nucleus</keyword>
<keyword evidence="4" id="KW-0479">Metal-binding</keyword>
<feature type="transmembrane region" description="Helical" evidence="15">
    <location>
        <begin position="1072"/>
        <end position="1091"/>
    </location>
</feature>
<gene>
    <name evidence="17" type="ORF">V9T40_005583</name>
</gene>
<evidence type="ECO:0000256" key="10">
    <source>
        <dbReference type="ARBA" id="ARBA00023125"/>
    </source>
</evidence>
<dbReference type="Gene3D" id="3.30.160.60">
    <property type="entry name" value="Classic Zinc Finger"/>
    <property type="match status" value="11"/>
</dbReference>
<evidence type="ECO:0000256" key="11">
    <source>
        <dbReference type="ARBA" id="ARBA00023136"/>
    </source>
</evidence>
<feature type="transmembrane region" description="Helical" evidence="15">
    <location>
        <begin position="1103"/>
        <end position="1123"/>
    </location>
</feature>
<evidence type="ECO:0000313" key="18">
    <source>
        <dbReference type="Proteomes" id="UP001367676"/>
    </source>
</evidence>
<dbReference type="FunFam" id="3.30.160.60:FF:000100">
    <property type="entry name" value="Zinc finger 45-like"/>
    <property type="match status" value="1"/>
</dbReference>
<evidence type="ECO:0000256" key="1">
    <source>
        <dbReference type="ARBA" id="ARBA00004123"/>
    </source>
</evidence>
<evidence type="ECO:0000256" key="15">
    <source>
        <dbReference type="SAM" id="Phobius"/>
    </source>
</evidence>
<keyword evidence="5" id="KW-0677">Repeat</keyword>
<dbReference type="InterPro" id="IPR013087">
    <property type="entry name" value="Znf_C2H2_type"/>
</dbReference>
<feature type="domain" description="C2H2-type" evidence="16">
    <location>
        <begin position="948"/>
        <end position="976"/>
    </location>
</feature>
<feature type="domain" description="C2H2-type" evidence="16">
    <location>
        <begin position="712"/>
        <end position="735"/>
    </location>
</feature>
<keyword evidence="8 15" id="KW-1133">Transmembrane helix</keyword>
<protein>
    <recommendedName>
        <fullName evidence="16">C2H2-type domain-containing protein</fullName>
    </recommendedName>
</protein>
<feature type="domain" description="C2H2-type" evidence="16">
    <location>
        <begin position="920"/>
        <end position="947"/>
    </location>
</feature>
<dbReference type="Pfam" id="PF12874">
    <property type="entry name" value="zf-met"/>
    <property type="match status" value="1"/>
</dbReference>
<dbReference type="Pfam" id="PF09799">
    <property type="entry name" value="Transmemb_17"/>
    <property type="match status" value="1"/>
</dbReference>
<keyword evidence="18" id="KW-1185">Reference proteome</keyword>
<comment type="caution">
    <text evidence="17">The sequence shown here is derived from an EMBL/GenBank/DDBJ whole genome shotgun (WGS) entry which is preliminary data.</text>
</comment>
<feature type="domain" description="C2H2-type" evidence="16">
    <location>
        <begin position="607"/>
        <end position="637"/>
    </location>
</feature>
<feature type="domain" description="C2H2-type" evidence="16">
    <location>
        <begin position="740"/>
        <end position="767"/>
    </location>
</feature>
<accession>A0AAN9YAX6</accession>
<dbReference type="InterPro" id="IPR036236">
    <property type="entry name" value="Znf_C2H2_sf"/>
</dbReference>
<evidence type="ECO:0000256" key="4">
    <source>
        <dbReference type="ARBA" id="ARBA00022723"/>
    </source>
</evidence>
<dbReference type="PROSITE" id="PS50157">
    <property type="entry name" value="ZINC_FINGER_C2H2_2"/>
    <property type="match status" value="17"/>
</dbReference>
<dbReference type="SMART" id="SM00355">
    <property type="entry name" value="ZnF_C2H2"/>
    <property type="match status" value="18"/>
</dbReference>
<organism evidence="17 18">
    <name type="scientific">Parthenolecanium corni</name>
    <dbReference type="NCBI Taxonomy" id="536013"/>
    <lineage>
        <taxon>Eukaryota</taxon>
        <taxon>Metazoa</taxon>
        <taxon>Ecdysozoa</taxon>
        <taxon>Arthropoda</taxon>
        <taxon>Hexapoda</taxon>
        <taxon>Insecta</taxon>
        <taxon>Pterygota</taxon>
        <taxon>Neoptera</taxon>
        <taxon>Paraneoptera</taxon>
        <taxon>Hemiptera</taxon>
        <taxon>Sternorrhyncha</taxon>
        <taxon>Coccoidea</taxon>
        <taxon>Coccidae</taxon>
        <taxon>Parthenolecanium</taxon>
    </lineage>
</organism>
<name>A0AAN9YAX6_9HEMI</name>
<evidence type="ECO:0000256" key="6">
    <source>
        <dbReference type="ARBA" id="ARBA00022771"/>
    </source>
</evidence>
<dbReference type="EMBL" id="JBBCAQ010000003">
    <property type="protein sequence ID" value="KAK7604397.1"/>
    <property type="molecule type" value="Genomic_DNA"/>
</dbReference>
<keyword evidence="6 14" id="KW-0863">Zinc-finger</keyword>
<evidence type="ECO:0000256" key="9">
    <source>
        <dbReference type="ARBA" id="ARBA00023015"/>
    </source>
</evidence>
<dbReference type="GO" id="GO:0016020">
    <property type="term" value="C:membrane"/>
    <property type="evidence" value="ECO:0007669"/>
    <property type="project" value="UniProtKB-SubCell"/>
</dbReference>
<keyword evidence="10" id="KW-0238">DNA-binding</keyword>
<comment type="subcellular location">
    <subcellularLocation>
        <location evidence="2">Membrane</location>
        <topology evidence="2">Multi-pass membrane protein</topology>
    </subcellularLocation>
    <subcellularLocation>
        <location evidence="1">Nucleus</location>
    </subcellularLocation>
</comment>
<dbReference type="InterPro" id="IPR050888">
    <property type="entry name" value="ZnF_C2H2-type_TF"/>
</dbReference>
<dbReference type="PROSITE" id="PS00028">
    <property type="entry name" value="ZINC_FINGER_C2H2_1"/>
    <property type="match status" value="16"/>
</dbReference>